<dbReference type="Gene3D" id="3.20.20.70">
    <property type="entry name" value="Aldolase class I"/>
    <property type="match status" value="1"/>
</dbReference>
<dbReference type="RefSeq" id="WP_044887220.1">
    <property type="nucleotide sequence ID" value="NZ_JYFN01000046.1"/>
</dbReference>
<dbReference type="SUPFAM" id="SSF102114">
    <property type="entry name" value="Radical SAM enzymes"/>
    <property type="match status" value="1"/>
</dbReference>
<dbReference type="NCBIfam" id="TIGR04085">
    <property type="entry name" value="rSAM_more_4Fe4S"/>
    <property type="match status" value="1"/>
</dbReference>
<dbReference type="Proteomes" id="UP000032545">
    <property type="component" value="Unassembled WGS sequence"/>
</dbReference>
<proteinExistence type="predicted"/>
<evidence type="ECO:0000313" key="6">
    <source>
        <dbReference type="EMBL" id="KJE21028.1"/>
    </source>
</evidence>
<dbReference type="InterPro" id="IPR050377">
    <property type="entry name" value="Radical_SAM_PqqE_MftC-like"/>
</dbReference>
<gene>
    <name evidence="6" type="ORF">FF36_04709</name>
</gene>
<dbReference type="InterPro" id="IPR007197">
    <property type="entry name" value="rSAM"/>
</dbReference>
<dbReference type="PANTHER" id="PTHR11228:SF7">
    <property type="entry name" value="PQQA PEPTIDE CYCLASE"/>
    <property type="match status" value="1"/>
</dbReference>
<evidence type="ECO:0000256" key="1">
    <source>
        <dbReference type="ARBA" id="ARBA00022691"/>
    </source>
</evidence>
<protein>
    <submittedName>
        <fullName evidence="6">Radical SAM additional 4Fe4S-binding SPASM domain</fullName>
    </submittedName>
</protein>
<evidence type="ECO:0000256" key="3">
    <source>
        <dbReference type="ARBA" id="ARBA00023004"/>
    </source>
</evidence>
<evidence type="ECO:0000256" key="4">
    <source>
        <dbReference type="ARBA" id="ARBA00023014"/>
    </source>
</evidence>
<dbReference type="OrthoDB" id="9782387at2"/>
<dbReference type="InterPro" id="IPR023885">
    <property type="entry name" value="4Fe4S-binding_SPASM_dom"/>
</dbReference>
<dbReference type="GO" id="GO:0046872">
    <property type="term" value="F:metal ion binding"/>
    <property type="evidence" value="ECO:0007669"/>
    <property type="project" value="UniProtKB-KW"/>
</dbReference>
<name>A0A0D8B9S5_9ACTN</name>
<evidence type="ECO:0000259" key="5">
    <source>
        <dbReference type="Pfam" id="PF13186"/>
    </source>
</evidence>
<dbReference type="InterPro" id="IPR013785">
    <property type="entry name" value="Aldolase_TIM"/>
</dbReference>
<reference evidence="7" key="1">
    <citation type="submission" date="2015-02" db="EMBL/GenBank/DDBJ databases">
        <title>Draft Genome of Frankia sp. CpI1-S.</title>
        <authorList>
            <person name="Oshone R.T."/>
            <person name="Ngom M."/>
            <person name="Ghodhbane-Gtari F."/>
            <person name="Gtari M."/>
            <person name="Morris K."/>
            <person name="Thomas K."/>
            <person name="Sen A."/>
            <person name="Tisa L.S."/>
        </authorList>
    </citation>
    <scope>NUCLEOTIDE SEQUENCE [LARGE SCALE GENOMIC DNA]</scope>
    <source>
        <strain evidence="7">CpI1-S</strain>
    </source>
</reference>
<dbReference type="EMBL" id="JYFN01000046">
    <property type="protein sequence ID" value="KJE21028.1"/>
    <property type="molecule type" value="Genomic_DNA"/>
</dbReference>
<dbReference type="SFLD" id="SFLDG01067">
    <property type="entry name" value="SPASM/twitch_domain_containing"/>
    <property type="match status" value="1"/>
</dbReference>
<dbReference type="GO" id="GO:0003824">
    <property type="term" value="F:catalytic activity"/>
    <property type="evidence" value="ECO:0007669"/>
    <property type="project" value="InterPro"/>
</dbReference>
<dbReference type="InterPro" id="IPR058240">
    <property type="entry name" value="rSAM_sf"/>
</dbReference>
<keyword evidence="3" id="KW-0408">Iron</keyword>
<sequence>MAELRPLPLFAGPFTTLDGRYSAFADGKVLRVGLKMNTPPTCNWKCPYCYAGDPELHGRPRQPTVMTASESGSVPLHRDPTWEGRMEGWLEQAIALGLQAVTVNGTFEPLAAPSWQDTISFLQRRGIAVTLVTNGGLLTPESIDWIVASGVNLLTKLNVPVVAPDDPRRARLAEVQKYLSGLPRDAETVYAEQVALIECLVAAGLTTTDEPGRTRLGVESVIARDNLEFLPELVAQLRERNIYSHIELSKLQGFARTNPHLVIRRAEISELFETVRRQDEAMGYEPYQAKPPCLAGACYENLYRLDLHADGAVRPCPGIETTIGDLNRQPLAEVLGSPALAVIRNLDDHIQGDCRDCDLLATRQCYGGCRGTAYQAMANSGRGEYERWTASDPSCWRVQRVLDDGTLAQDVLDRSLTTEEIARLRRPDLVETSTAGEVAP</sequence>
<dbReference type="PANTHER" id="PTHR11228">
    <property type="entry name" value="RADICAL SAM DOMAIN PROTEIN"/>
    <property type="match status" value="1"/>
</dbReference>
<keyword evidence="1" id="KW-0949">S-adenosyl-L-methionine</keyword>
<keyword evidence="7" id="KW-1185">Reference proteome</keyword>
<keyword evidence="2" id="KW-0479">Metal-binding</keyword>
<comment type="caution">
    <text evidence="6">The sequence shown here is derived from an EMBL/GenBank/DDBJ whole genome shotgun (WGS) entry which is preliminary data.</text>
</comment>
<organism evidence="6 7">
    <name type="scientific">Frankia torreyi</name>
    <dbReference type="NCBI Taxonomy" id="1856"/>
    <lineage>
        <taxon>Bacteria</taxon>
        <taxon>Bacillati</taxon>
        <taxon>Actinomycetota</taxon>
        <taxon>Actinomycetes</taxon>
        <taxon>Frankiales</taxon>
        <taxon>Frankiaceae</taxon>
        <taxon>Frankia</taxon>
    </lineage>
</organism>
<dbReference type="GO" id="GO:0051536">
    <property type="term" value="F:iron-sulfur cluster binding"/>
    <property type="evidence" value="ECO:0007669"/>
    <property type="project" value="UniProtKB-KW"/>
</dbReference>
<dbReference type="AlphaFoldDB" id="A0A0D8B9S5"/>
<evidence type="ECO:0000256" key="2">
    <source>
        <dbReference type="ARBA" id="ARBA00022723"/>
    </source>
</evidence>
<evidence type="ECO:0000313" key="7">
    <source>
        <dbReference type="Proteomes" id="UP000032545"/>
    </source>
</evidence>
<dbReference type="SFLD" id="SFLDS00029">
    <property type="entry name" value="Radical_SAM"/>
    <property type="match status" value="1"/>
</dbReference>
<keyword evidence="4" id="KW-0411">Iron-sulfur</keyword>
<accession>A0A0D8B9S5</accession>
<dbReference type="PATRIC" id="fig|1502723.3.peg.4675"/>
<dbReference type="Pfam" id="PF13186">
    <property type="entry name" value="SPASM"/>
    <property type="match status" value="1"/>
</dbReference>
<reference evidence="6 7" key="2">
    <citation type="journal article" date="2016" name="Genome Announc.">
        <title>Permanent Draft Genome Sequences for Two Variants of Frankia sp. Strain CpI1, the First Frankia Strain Isolated from Root Nodules of Comptonia peregrina.</title>
        <authorList>
            <person name="Oshone R."/>
            <person name="Hurst S.G.IV."/>
            <person name="Abebe-Akele F."/>
            <person name="Simpson S."/>
            <person name="Morris K."/>
            <person name="Thomas W.K."/>
            <person name="Tisa L.S."/>
        </authorList>
    </citation>
    <scope>NUCLEOTIDE SEQUENCE [LARGE SCALE GENOMIC DNA]</scope>
    <source>
        <strain evidence="7">CpI1-S</strain>
    </source>
</reference>
<feature type="domain" description="4Fe4S-binding SPASM" evidence="5">
    <location>
        <begin position="298"/>
        <end position="358"/>
    </location>
</feature>